<comment type="caution">
    <text evidence="1">The sequence shown here is derived from an EMBL/GenBank/DDBJ whole genome shotgun (WGS) entry which is preliminary data.</text>
</comment>
<gene>
    <name evidence="1" type="ORF">GGX14DRAFT_395941</name>
</gene>
<evidence type="ECO:0000313" key="1">
    <source>
        <dbReference type="EMBL" id="KAJ7208283.1"/>
    </source>
</evidence>
<name>A0AAD6Y966_9AGAR</name>
<keyword evidence="2" id="KW-1185">Reference proteome</keyword>
<dbReference type="EMBL" id="JARJCW010000034">
    <property type="protein sequence ID" value="KAJ7208283.1"/>
    <property type="molecule type" value="Genomic_DNA"/>
</dbReference>
<reference evidence="1" key="1">
    <citation type="submission" date="2023-03" db="EMBL/GenBank/DDBJ databases">
        <title>Massive genome expansion in bonnet fungi (Mycena s.s.) driven by repeated elements and novel gene families across ecological guilds.</title>
        <authorList>
            <consortium name="Lawrence Berkeley National Laboratory"/>
            <person name="Harder C.B."/>
            <person name="Miyauchi S."/>
            <person name="Viragh M."/>
            <person name="Kuo A."/>
            <person name="Thoen E."/>
            <person name="Andreopoulos B."/>
            <person name="Lu D."/>
            <person name="Skrede I."/>
            <person name="Drula E."/>
            <person name="Henrissat B."/>
            <person name="Morin E."/>
            <person name="Kohler A."/>
            <person name="Barry K."/>
            <person name="LaButti K."/>
            <person name="Morin E."/>
            <person name="Salamov A."/>
            <person name="Lipzen A."/>
            <person name="Mereny Z."/>
            <person name="Hegedus B."/>
            <person name="Baldrian P."/>
            <person name="Stursova M."/>
            <person name="Weitz H."/>
            <person name="Taylor A."/>
            <person name="Grigoriev I.V."/>
            <person name="Nagy L.G."/>
            <person name="Martin F."/>
            <person name="Kauserud H."/>
        </authorList>
    </citation>
    <scope>NUCLEOTIDE SEQUENCE</scope>
    <source>
        <strain evidence="1">9144</strain>
    </source>
</reference>
<accession>A0AAD6Y966</accession>
<sequence>MLEIFEGLAISSRLASVRVLARCGEAIGGKVVKRGGEAACDVAREAERRRWRRRWVGILTRVVIRVLLEIEIGCSVDEQVVAGLRGSQEARMAWKWSAIRYFMLPQAPLGRCIRRVPAHLKNLADELSKCLCHESADPGDDAELRTNAVECVAGACGTKWGCVHPECAVQGRWNRRELEETSHDCFPRHAIFKALSSPTPKLKASFTGLFLRCIEPVQVRVCCTCSLVPTARAASTVSHNYLAFGIIGDLDAAAASLQLIWTRVSGTPYPSATGVLPAGWTRRLSFTTARSCQQASNKPATSHMACRLCIWETRKSRFAERGVTKAVGLGLAQSHFDGAESHSPACQWDSGLMVDIKVGFGFACSYWHQLCEDHDQLCWSPPPVLWWQAERSGRQVQQAVGAVGELGSGNGGERSSDADLEVLRYMCTIQAGRSRTGGCLRRQSIGQRNAHANVCSAECGVQHAACCEGGSVCNRMIASGVLWMLRCLLKIEYKAMPVEILQCHGYNLNITIEIISPSR</sequence>
<evidence type="ECO:0000313" key="2">
    <source>
        <dbReference type="Proteomes" id="UP001219525"/>
    </source>
</evidence>
<organism evidence="1 2">
    <name type="scientific">Mycena pura</name>
    <dbReference type="NCBI Taxonomy" id="153505"/>
    <lineage>
        <taxon>Eukaryota</taxon>
        <taxon>Fungi</taxon>
        <taxon>Dikarya</taxon>
        <taxon>Basidiomycota</taxon>
        <taxon>Agaricomycotina</taxon>
        <taxon>Agaricomycetes</taxon>
        <taxon>Agaricomycetidae</taxon>
        <taxon>Agaricales</taxon>
        <taxon>Marasmiineae</taxon>
        <taxon>Mycenaceae</taxon>
        <taxon>Mycena</taxon>
    </lineage>
</organism>
<proteinExistence type="predicted"/>
<protein>
    <submittedName>
        <fullName evidence="1">Uncharacterized protein</fullName>
    </submittedName>
</protein>
<dbReference type="AlphaFoldDB" id="A0AAD6Y966"/>
<dbReference type="Proteomes" id="UP001219525">
    <property type="component" value="Unassembled WGS sequence"/>
</dbReference>